<evidence type="ECO:0000313" key="4">
    <source>
        <dbReference type="Proteomes" id="UP001345691"/>
    </source>
</evidence>
<evidence type="ECO:0000313" key="3">
    <source>
        <dbReference type="EMBL" id="KAK5062249.1"/>
    </source>
</evidence>
<keyword evidence="4" id="KW-1185">Reference proteome</keyword>
<accession>A0ABR0JE97</accession>
<keyword evidence="1" id="KW-0175">Coiled coil</keyword>
<dbReference type="EMBL" id="JAVRRF010000008">
    <property type="protein sequence ID" value="KAK5062249.1"/>
    <property type="molecule type" value="Genomic_DNA"/>
</dbReference>
<keyword evidence="2" id="KW-1133">Transmembrane helix</keyword>
<keyword evidence="2" id="KW-0472">Membrane</keyword>
<evidence type="ECO:0000256" key="2">
    <source>
        <dbReference type="SAM" id="Phobius"/>
    </source>
</evidence>
<feature type="transmembrane region" description="Helical" evidence="2">
    <location>
        <begin position="435"/>
        <end position="456"/>
    </location>
</feature>
<dbReference type="Proteomes" id="UP001345691">
    <property type="component" value="Unassembled WGS sequence"/>
</dbReference>
<sequence>MRQLHAWPPERQPRQTPQIKVKVEDRRLPGVSCISNTNYSVEGDTSALTDLFNRYIHDPDRWNICALVGSATYYRAAGVRLALDRHFSSRTSIDVLSSSDGYPTFQLALSLPFWAWRISEHPFLDPRHNGNNEPLRVCKDVSLLDPGRGPLRSFLYEAQVTCVVIGLVGERTWTAYCFDDTRHDGESAQNAHQHSEDVDAGVNTDPISYGVIDADKPIQEPFEYFIKIVAIRAKLVKDEWQKIVRKITLSIRRYDREHFPLTQDAAYWVFKDKAGGQQQGMNQSLKLVTAVKSISTTLLDSLTKTLDAYDGFQASSVPAFLSVSDASHVNRLMYDLPTTYRELRDLKKELESLVKRAEEFARELECRLVFDMNQTSSLQRELTETSNSLARASNEMAKCSGASAAIMLLYFSPIALGAGVFSMDQRVIRFLPHTFGSFMTLTFGFGLFGCVIWGFGRNA</sequence>
<proteinExistence type="predicted"/>
<name>A0ABR0JE97_9EURO</name>
<comment type="caution">
    <text evidence="3">The sequence shown here is derived from an EMBL/GenBank/DDBJ whole genome shotgun (WGS) entry which is preliminary data.</text>
</comment>
<feature type="coiled-coil region" evidence="1">
    <location>
        <begin position="340"/>
        <end position="395"/>
    </location>
</feature>
<protein>
    <submittedName>
        <fullName evidence="3">Uncharacterized protein</fullName>
    </submittedName>
</protein>
<gene>
    <name evidence="3" type="ORF">LTR69_004607</name>
</gene>
<feature type="transmembrane region" description="Helical" evidence="2">
    <location>
        <begin position="401"/>
        <end position="423"/>
    </location>
</feature>
<evidence type="ECO:0000256" key="1">
    <source>
        <dbReference type="SAM" id="Coils"/>
    </source>
</evidence>
<keyword evidence="2" id="KW-0812">Transmembrane</keyword>
<reference evidence="3 4" key="1">
    <citation type="submission" date="2023-08" db="EMBL/GenBank/DDBJ databases">
        <title>Black Yeasts Isolated from many extreme environments.</title>
        <authorList>
            <person name="Coleine C."/>
            <person name="Stajich J.E."/>
            <person name="Selbmann L."/>
        </authorList>
    </citation>
    <scope>NUCLEOTIDE SEQUENCE [LARGE SCALE GENOMIC DNA]</scope>
    <source>
        <strain evidence="3 4">CCFEE 6328</strain>
    </source>
</reference>
<organism evidence="3 4">
    <name type="scientific">Exophiala sideris</name>
    <dbReference type="NCBI Taxonomy" id="1016849"/>
    <lineage>
        <taxon>Eukaryota</taxon>
        <taxon>Fungi</taxon>
        <taxon>Dikarya</taxon>
        <taxon>Ascomycota</taxon>
        <taxon>Pezizomycotina</taxon>
        <taxon>Eurotiomycetes</taxon>
        <taxon>Chaetothyriomycetidae</taxon>
        <taxon>Chaetothyriales</taxon>
        <taxon>Herpotrichiellaceae</taxon>
        <taxon>Exophiala</taxon>
    </lineage>
</organism>